<reference evidence="2 3" key="1">
    <citation type="submission" date="2019-03" db="EMBL/GenBank/DDBJ databases">
        <title>First draft genome of Liparis tanakae, snailfish: a comprehensive survey of snailfish specific genes.</title>
        <authorList>
            <person name="Kim W."/>
            <person name="Song I."/>
            <person name="Jeong J.-H."/>
            <person name="Kim D."/>
            <person name="Kim S."/>
            <person name="Ryu S."/>
            <person name="Song J.Y."/>
            <person name="Lee S.K."/>
        </authorList>
    </citation>
    <scope>NUCLEOTIDE SEQUENCE [LARGE SCALE GENOMIC DNA]</scope>
    <source>
        <tissue evidence="2">Muscle</tissue>
    </source>
</reference>
<gene>
    <name evidence="2" type="ORF">EYF80_004538</name>
</gene>
<accession>A0A4Z2J6A7</accession>
<evidence type="ECO:0000313" key="2">
    <source>
        <dbReference type="EMBL" id="TNN85188.1"/>
    </source>
</evidence>
<name>A0A4Z2J6A7_9TELE</name>
<dbReference type="EMBL" id="SRLO01000022">
    <property type="protein sequence ID" value="TNN85188.1"/>
    <property type="molecule type" value="Genomic_DNA"/>
</dbReference>
<comment type="caution">
    <text evidence="2">The sequence shown here is derived from an EMBL/GenBank/DDBJ whole genome shotgun (WGS) entry which is preliminary data.</text>
</comment>
<dbReference type="AlphaFoldDB" id="A0A4Z2J6A7"/>
<keyword evidence="3" id="KW-1185">Reference proteome</keyword>
<sequence length="63" mass="7185">MFEDLMLAAFKSHAKLASPARDGGEIQTERERARKRAEGENMAAEDYHSHIKRILSQQSNRPC</sequence>
<evidence type="ECO:0000256" key="1">
    <source>
        <dbReference type="SAM" id="MobiDB-lite"/>
    </source>
</evidence>
<proteinExistence type="predicted"/>
<feature type="compositionally biased region" description="Basic and acidic residues" evidence="1">
    <location>
        <begin position="22"/>
        <end position="44"/>
    </location>
</feature>
<evidence type="ECO:0000313" key="3">
    <source>
        <dbReference type="Proteomes" id="UP000314294"/>
    </source>
</evidence>
<feature type="region of interest" description="Disordered" evidence="1">
    <location>
        <begin position="16"/>
        <end position="44"/>
    </location>
</feature>
<protein>
    <submittedName>
        <fullName evidence="2">Uncharacterized protein</fullName>
    </submittedName>
</protein>
<dbReference type="Proteomes" id="UP000314294">
    <property type="component" value="Unassembled WGS sequence"/>
</dbReference>
<organism evidence="2 3">
    <name type="scientific">Liparis tanakae</name>
    <name type="common">Tanaka's snailfish</name>
    <dbReference type="NCBI Taxonomy" id="230148"/>
    <lineage>
        <taxon>Eukaryota</taxon>
        <taxon>Metazoa</taxon>
        <taxon>Chordata</taxon>
        <taxon>Craniata</taxon>
        <taxon>Vertebrata</taxon>
        <taxon>Euteleostomi</taxon>
        <taxon>Actinopterygii</taxon>
        <taxon>Neopterygii</taxon>
        <taxon>Teleostei</taxon>
        <taxon>Neoteleostei</taxon>
        <taxon>Acanthomorphata</taxon>
        <taxon>Eupercaria</taxon>
        <taxon>Perciformes</taxon>
        <taxon>Cottioidei</taxon>
        <taxon>Cottales</taxon>
        <taxon>Liparidae</taxon>
        <taxon>Liparis</taxon>
    </lineage>
</organism>